<organism evidence="13 14">
    <name type="scientific">Thermotomaculum hydrothermale</name>
    <dbReference type="NCBI Taxonomy" id="981385"/>
    <lineage>
        <taxon>Bacteria</taxon>
        <taxon>Pseudomonadati</taxon>
        <taxon>Acidobacteriota</taxon>
        <taxon>Holophagae</taxon>
        <taxon>Thermotomaculales</taxon>
        <taxon>Thermotomaculaceae</taxon>
        <taxon>Thermotomaculum</taxon>
    </lineage>
</organism>
<dbReference type="PROSITE" id="PS00486">
    <property type="entry name" value="DNA_MISMATCH_REPAIR_2"/>
    <property type="match status" value="1"/>
</dbReference>
<dbReference type="InterPro" id="IPR036678">
    <property type="entry name" value="MutS_con_dom_sf"/>
</dbReference>
<dbReference type="Gene3D" id="3.40.50.300">
    <property type="entry name" value="P-loop containing nucleotide triphosphate hydrolases"/>
    <property type="match status" value="1"/>
</dbReference>
<dbReference type="SMART" id="SM00533">
    <property type="entry name" value="MUTSd"/>
    <property type="match status" value="1"/>
</dbReference>
<evidence type="ECO:0000259" key="12">
    <source>
        <dbReference type="PROSITE" id="PS00486"/>
    </source>
</evidence>
<keyword evidence="3 9" id="KW-0547">Nucleotide-binding</keyword>
<keyword evidence="11" id="KW-0175">Coiled coil</keyword>
<evidence type="ECO:0000256" key="2">
    <source>
        <dbReference type="ARBA" id="ARBA00021982"/>
    </source>
</evidence>
<evidence type="ECO:0000313" key="13">
    <source>
        <dbReference type="EMBL" id="BBB33114.1"/>
    </source>
</evidence>
<feature type="coiled-coil region" evidence="11">
    <location>
        <begin position="502"/>
        <end position="551"/>
    </location>
</feature>
<dbReference type="Gene3D" id="3.40.1170.10">
    <property type="entry name" value="DNA repair protein MutS, domain I"/>
    <property type="match status" value="1"/>
</dbReference>
<dbReference type="SUPFAM" id="SSF55271">
    <property type="entry name" value="DNA repair protein MutS, domain I"/>
    <property type="match status" value="1"/>
</dbReference>
<dbReference type="GO" id="GO:0005829">
    <property type="term" value="C:cytosol"/>
    <property type="evidence" value="ECO:0007669"/>
    <property type="project" value="TreeGrafter"/>
</dbReference>
<dbReference type="GO" id="GO:0006298">
    <property type="term" value="P:mismatch repair"/>
    <property type="evidence" value="ECO:0007669"/>
    <property type="project" value="UniProtKB-UniRule"/>
</dbReference>
<dbReference type="GO" id="GO:0030983">
    <property type="term" value="F:mismatched DNA binding"/>
    <property type="evidence" value="ECO:0007669"/>
    <property type="project" value="InterPro"/>
</dbReference>
<keyword evidence="5 9" id="KW-0067">ATP-binding</keyword>
<accession>A0A7R6PIA5</accession>
<evidence type="ECO:0000256" key="11">
    <source>
        <dbReference type="SAM" id="Coils"/>
    </source>
</evidence>
<dbReference type="SMART" id="SM00534">
    <property type="entry name" value="MUTSac"/>
    <property type="match status" value="1"/>
</dbReference>
<dbReference type="SUPFAM" id="SSF53150">
    <property type="entry name" value="DNA repair protein MutS, domain II"/>
    <property type="match status" value="1"/>
</dbReference>
<dbReference type="Pfam" id="PF00488">
    <property type="entry name" value="MutS_V"/>
    <property type="match status" value="1"/>
</dbReference>
<evidence type="ECO:0000256" key="1">
    <source>
        <dbReference type="ARBA" id="ARBA00006271"/>
    </source>
</evidence>
<dbReference type="InterPro" id="IPR045076">
    <property type="entry name" value="MutS"/>
</dbReference>
<dbReference type="Pfam" id="PF05190">
    <property type="entry name" value="MutS_IV"/>
    <property type="match status" value="1"/>
</dbReference>
<evidence type="ECO:0000313" key="14">
    <source>
        <dbReference type="Proteomes" id="UP000595564"/>
    </source>
</evidence>
<protein>
    <recommendedName>
        <fullName evidence="2 9">DNA mismatch repair protein MutS</fullName>
    </recommendedName>
</protein>
<dbReference type="NCBIfam" id="TIGR01070">
    <property type="entry name" value="mutS1"/>
    <property type="match status" value="1"/>
</dbReference>
<dbReference type="KEGG" id="thyd:TTHT_1626"/>
<evidence type="ECO:0000256" key="3">
    <source>
        <dbReference type="ARBA" id="ARBA00022741"/>
    </source>
</evidence>
<dbReference type="InterPro" id="IPR007696">
    <property type="entry name" value="DNA_mismatch_repair_MutS_core"/>
</dbReference>
<dbReference type="FunFam" id="3.40.1170.10:FF:000001">
    <property type="entry name" value="DNA mismatch repair protein MutS"/>
    <property type="match status" value="1"/>
</dbReference>
<dbReference type="InterPro" id="IPR005748">
    <property type="entry name" value="DNA_mismatch_repair_MutS"/>
</dbReference>
<reference evidence="13 14" key="1">
    <citation type="journal article" date="2012" name="Extremophiles">
        <title>Thermotomaculum hydrothermale gen. nov., sp. nov., a novel heterotrophic thermophile within the phylum Acidobacteria from a deep-sea hydrothermal vent chimney in the Southern Okinawa Trough.</title>
        <authorList>
            <person name="Izumi H."/>
            <person name="Nunoura T."/>
            <person name="Miyazaki M."/>
            <person name="Mino S."/>
            <person name="Toki T."/>
            <person name="Takai K."/>
            <person name="Sako Y."/>
            <person name="Sawabe T."/>
            <person name="Nakagawa S."/>
        </authorList>
    </citation>
    <scope>NUCLEOTIDE SEQUENCE [LARGE SCALE GENOMIC DNA]</scope>
    <source>
        <strain evidence="13 14">AC55</strain>
    </source>
</reference>
<dbReference type="InterPro" id="IPR007860">
    <property type="entry name" value="DNA_mmatch_repair_MutS_con_dom"/>
</dbReference>
<dbReference type="NCBIfam" id="NF003810">
    <property type="entry name" value="PRK05399.1"/>
    <property type="match status" value="1"/>
</dbReference>
<keyword evidence="4 9" id="KW-0227">DNA damage</keyword>
<comment type="function">
    <text evidence="8 9">This protein is involved in the repair of mismatches in DNA. It is possible that it carries out the mismatch recognition step. This protein has a weak ATPase activity.</text>
</comment>
<dbReference type="Gene3D" id="1.10.1420.10">
    <property type="match status" value="2"/>
</dbReference>
<dbReference type="Gene3D" id="6.10.140.430">
    <property type="match status" value="1"/>
</dbReference>
<dbReference type="InterPro" id="IPR017261">
    <property type="entry name" value="DNA_mismatch_repair_MutS/MSH"/>
</dbReference>
<comment type="similarity">
    <text evidence="1 9 10">Belongs to the DNA mismatch repair MutS family.</text>
</comment>
<dbReference type="CDD" id="cd03284">
    <property type="entry name" value="ABC_MutS1"/>
    <property type="match status" value="1"/>
</dbReference>
<dbReference type="GO" id="GO:0140664">
    <property type="term" value="F:ATP-dependent DNA damage sensor activity"/>
    <property type="evidence" value="ECO:0007669"/>
    <property type="project" value="InterPro"/>
</dbReference>
<keyword evidence="14" id="KW-1185">Reference proteome</keyword>
<dbReference type="Pfam" id="PF05188">
    <property type="entry name" value="MutS_II"/>
    <property type="match status" value="1"/>
</dbReference>
<dbReference type="PANTHER" id="PTHR11361">
    <property type="entry name" value="DNA MISMATCH REPAIR PROTEIN MUTS FAMILY MEMBER"/>
    <property type="match status" value="1"/>
</dbReference>
<dbReference type="InterPro" id="IPR000432">
    <property type="entry name" value="DNA_mismatch_repair_MutS_C"/>
</dbReference>
<evidence type="ECO:0000256" key="7">
    <source>
        <dbReference type="ARBA" id="ARBA00023204"/>
    </source>
</evidence>
<dbReference type="InterPro" id="IPR027417">
    <property type="entry name" value="P-loop_NTPase"/>
</dbReference>
<dbReference type="PANTHER" id="PTHR11361:SF34">
    <property type="entry name" value="DNA MISMATCH REPAIR PROTEIN MSH1, MITOCHONDRIAL"/>
    <property type="match status" value="1"/>
</dbReference>
<evidence type="ECO:0000256" key="4">
    <source>
        <dbReference type="ARBA" id="ARBA00022763"/>
    </source>
</evidence>
<dbReference type="Pfam" id="PF05192">
    <property type="entry name" value="MutS_III"/>
    <property type="match status" value="1"/>
</dbReference>
<evidence type="ECO:0000256" key="5">
    <source>
        <dbReference type="ARBA" id="ARBA00022840"/>
    </source>
</evidence>
<dbReference type="FunFam" id="3.40.50.300:FF:000870">
    <property type="entry name" value="MutS protein homolog 4"/>
    <property type="match status" value="1"/>
</dbReference>
<feature type="binding site" evidence="9">
    <location>
        <begin position="617"/>
        <end position="624"/>
    </location>
    <ligand>
        <name>ATP</name>
        <dbReference type="ChEBI" id="CHEBI:30616"/>
    </ligand>
</feature>
<dbReference type="Pfam" id="PF01624">
    <property type="entry name" value="MutS_I"/>
    <property type="match status" value="1"/>
</dbReference>
<dbReference type="InterPro" id="IPR007861">
    <property type="entry name" value="DNA_mismatch_repair_MutS_clamp"/>
</dbReference>
<name>A0A7R6PIA5_9BACT</name>
<dbReference type="InterPro" id="IPR036187">
    <property type="entry name" value="DNA_mismatch_repair_MutS_sf"/>
</dbReference>
<dbReference type="AlphaFoldDB" id="A0A7R6PIA5"/>
<keyword evidence="7 9" id="KW-0234">DNA repair</keyword>
<dbReference type="Gene3D" id="3.30.420.110">
    <property type="entry name" value="MutS, connector domain"/>
    <property type="match status" value="1"/>
</dbReference>
<dbReference type="SUPFAM" id="SSF52540">
    <property type="entry name" value="P-loop containing nucleoside triphosphate hydrolases"/>
    <property type="match status" value="1"/>
</dbReference>
<dbReference type="Proteomes" id="UP000595564">
    <property type="component" value="Chromosome"/>
</dbReference>
<evidence type="ECO:0000256" key="6">
    <source>
        <dbReference type="ARBA" id="ARBA00023125"/>
    </source>
</evidence>
<dbReference type="RefSeq" id="WP_201327412.1">
    <property type="nucleotide sequence ID" value="NZ_AP017470.1"/>
</dbReference>
<evidence type="ECO:0000256" key="10">
    <source>
        <dbReference type="RuleBase" id="RU003756"/>
    </source>
</evidence>
<dbReference type="SUPFAM" id="SSF48334">
    <property type="entry name" value="DNA repair protein MutS, domain III"/>
    <property type="match status" value="1"/>
</dbReference>
<dbReference type="GO" id="GO:0005524">
    <property type="term" value="F:ATP binding"/>
    <property type="evidence" value="ECO:0007669"/>
    <property type="project" value="UniProtKB-UniRule"/>
</dbReference>
<evidence type="ECO:0000256" key="8">
    <source>
        <dbReference type="ARBA" id="ARBA00024647"/>
    </source>
</evidence>
<dbReference type="EMBL" id="AP017470">
    <property type="protein sequence ID" value="BBB33114.1"/>
    <property type="molecule type" value="Genomic_DNA"/>
</dbReference>
<gene>
    <name evidence="9 13" type="primary">mutS</name>
    <name evidence="13" type="ORF">TTHT_1626</name>
</gene>
<evidence type="ECO:0000256" key="9">
    <source>
        <dbReference type="HAMAP-Rule" id="MF_00096"/>
    </source>
</evidence>
<dbReference type="InterPro" id="IPR016151">
    <property type="entry name" value="DNA_mismatch_repair_MutS_N"/>
</dbReference>
<feature type="domain" description="DNA mismatch repair proteins mutS family" evidence="12">
    <location>
        <begin position="691"/>
        <end position="707"/>
    </location>
</feature>
<keyword evidence="6 9" id="KW-0238">DNA-binding</keyword>
<proteinExistence type="inferred from homology"/>
<dbReference type="PIRSF" id="PIRSF037677">
    <property type="entry name" value="DNA_mis_repair_Msh6"/>
    <property type="match status" value="1"/>
</dbReference>
<sequence>MDKTKLTPAMRQFIEVKEKYPDHIVFFRMGDFYEMFFDDAIKASSILGIALTKRNSKGGTNEAPMCGVPYHAYESYASKLLKAGEKVVIVEQVEDPKKAKGVVKRDVVAVLTPATSHLGVDSDYKKNYLVSIYATEKKSAMVVGDPTTGELSIFRFSGKNSADKLFEQLSLFQPKEIVSPFGIVETGYLSKKLGYSPSLNEYDESFFNEREGEEKIKELFNVSTVAGFGLKGKRECLKAIDGYLNYLEENYRTENIPVKSINLKEVSDYLIVDSTTGKNLELFETVFERRRRGSFFWAIDRTKTPQGKRKLSDFIMFPLKSVEGIEARLNFVEWLIESGKIDDIDSLLSYVGDIERIFSKVVLNSVKPQELNILKQSFAVTPHLIKLLENSPFKSVSGEISNLEDIYLLIDKTIAEEPPSVKGMNVIKNGVNPELDSLREIVSDVKSSLRRLEQQEREKTGIQNLKVKYNKVFGYYIEISKANLKNGVPEGYERKQTLVNAERFITKELKEFEEKVLTAEERIVELELEIYQQLLDRLKEYRREIFETAESIAILDVLLSFAKLAVERDYRKPEITEKSVLYIEQGRHPVVEVFENENFVPNDTNLTEEKRIAIITGPNMGGKSTYLRQNALIVLLAQMGSFVPARKAVIGIADRLFSRVGAGDNLTGGQSTFMVEMIETANILNNATENSLIILDEIGRGTATFDGLSLAWAITEFLAKKGQKAPRTFFATHYHELTDIDKLFSNVVNFNVVVKEWNNELLFLRKVVPGAADKSYGIQVAKLAGLPKEVIKRAFEVLENIEKNEFSLDGKPKIARKEAFEMKERPLFMWEEHPVLEELKSINPDTLTPLEALEILYKLKKLL</sequence>
<dbReference type="HAMAP" id="MF_00096">
    <property type="entry name" value="MutS"/>
    <property type="match status" value="1"/>
</dbReference>
<dbReference type="GO" id="GO:0003684">
    <property type="term" value="F:damaged DNA binding"/>
    <property type="evidence" value="ECO:0007669"/>
    <property type="project" value="UniProtKB-UniRule"/>
</dbReference>
<dbReference type="InterPro" id="IPR007695">
    <property type="entry name" value="DNA_mismatch_repair_MutS-lik_N"/>
</dbReference>